<reference evidence="7" key="1">
    <citation type="journal article" date="2014" name="Int. J. Syst. Evol. Microbiol.">
        <title>Complete genome sequence of Corynebacterium casei LMG S-19264T (=DSM 44701T), isolated from a smear-ripened cheese.</title>
        <authorList>
            <consortium name="US DOE Joint Genome Institute (JGI-PGF)"/>
            <person name="Walter F."/>
            <person name="Albersmeier A."/>
            <person name="Kalinowski J."/>
            <person name="Ruckert C."/>
        </authorList>
    </citation>
    <scope>NUCLEOTIDE SEQUENCE</scope>
    <source>
        <strain evidence="7">KCTC 23714</strain>
    </source>
</reference>
<dbReference type="SUPFAM" id="SSF53335">
    <property type="entry name" value="S-adenosyl-L-methionine-dependent methyltransferases"/>
    <property type="match status" value="1"/>
</dbReference>
<protein>
    <recommendedName>
        <fullName evidence="6">Ribosomal RNA small subunit methyltransferase G</fullName>
        <ecNumber evidence="6">2.1.1.170</ecNumber>
    </recommendedName>
    <alternativeName>
        <fullName evidence="6">16S rRNA 7-methylguanosine methyltransferase</fullName>
        <shortName evidence="6">16S rRNA m7G methyltransferase</shortName>
    </alternativeName>
</protein>
<dbReference type="AlphaFoldDB" id="A0A918IQG9"/>
<evidence type="ECO:0000256" key="5">
    <source>
        <dbReference type="ARBA" id="ARBA00022691"/>
    </source>
</evidence>
<dbReference type="GO" id="GO:0005829">
    <property type="term" value="C:cytosol"/>
    <property type="evidence" value="ECO:0007669"/>
    <property type="project" value="TreeGrafter"/>
</dbReference>
<comment type="caution">
    <text evidence="7">The sequence shown here is derived from an EMBL/GenBank/DDBJ whole genome shotgun (WGS) entry which is preliminary data.</text>
</comment>
<feature type="binding site" evidence="6">
    <location>
        <position position="138"/>
    </location>
    <ligand>
        <name>S-adenosyl-L-methionine</name>
        <dbReference type="ChEBI" id="CHEBI:59789"/>
    </ligand>
</feature>
<dbReference type="NCBIfam" id="TIGR00138">
    <property type="entry name" value="rsmG_gidB"/>
    <property type="match status" value="1"/>
</dbReference>
<comment type="similarity">
    <text evidence="6">Belongs to the methyltransferase superfamily. RNA methyltransferase RsmG family.</text>
</comment>
<dbReference type="Proteomes" id="UP000628984">
    <property type="component" value="Unassembled WGS sequence"/>
</dbReference>
<comment type="caution">
    <text evidence="6">Lacks conserved residue(s) required for the propagation of feature annotation.</text>
</comment>
<accession>A0A918IQG9</accession>
<evidence type="ECO:0000313" key="8">
    <source>
        <dbReference type="Proteomes" id="UP000628984"/>
    </source>
</evidence>
<comment type="catalytic activity">
    <reaction evidence="6">
        <text>guanosine(527) in 16S rRNA + S-adenosyl-L-methionine = N(7)-methylguanosine(527) in 16S rRNA + S-adenosyl-L-homocysteine</text>
        <dbReference type="Rhea" id="RHEA:42732"/>
        <dbReference type="Rhea" id="RHEA-COMP:10209"/>
        <dbReference type="Rhea" id="RHEA-COMP:10210"/>
        <dbReference type="ChEBI" id="CHEBI:57856"/>
        <dbReference type="ChEBI" id="CHEBI:59789"/>
        <dbReference type="ChEBI" id="CHEBI:74269"/>
        <dbReference type="ChEBI" id="CHEBI:74480"/>
        <dbReference type="EC" id="2.1.1.170"/>
    </reaction>
</comment>
<name>A0A918IQG9_9RHOB</name>
<keyword evidence="2 6" id="KW-0698">rRNA processing</keyword>
<dbReference type="GO" id="GO:0070043">
    <property type="term" value="F:rRNA (guanine-N7-)-methyltransferase activity"/>
    <property type="evidence" value="ECO:0007669"/>
    <property type="project" value="UniProtKB-UniRule"/>
</dbReference>
<gene>
    <name evidence="6 7" type="primary">rsmG</name>
    <name evidence="7" type="ORF">GCM10011452_11310</name>
</gene>
<evidence type="ECO:0000256" key="3">
    <source>
        <dbReference type="ARBA" id="ARBA00022603"/>
    </source>
</evidence>
<dbReference type="Gene3D" id="3.40.50.150">
    <property type="entry name" value="Vaccinia Virus protein VP39"/>
    <property type="match status" value="1"/>
</dbReference>
<sequence length="205" mass="22634">MTANEIGGLDVSRETFERLQTYEALIRKWNPAINLVAKSTLAELWSRHIEDSAQIGAYLAPEIRIWADFGSGGGLPGIVLAILALERSPDTAFHLVESDQRKATFLRQAAQTLGLKVQVHTQRVEVLAPLGADVVSARALASLRMLCGFAARHLAPTGFAIFPKGANFVDEVEDARQEWNFDLDERVSLTHSDARLLRVKSIHHV</sequence>
<evidence type="ECO:0000256" key="2">
    <source>
        <dbReference type="ARBA" id="ARBA00022552"/>
    </source>
</evidence>
<reference evidence="7" key="2">
    <citation type="submission" date="2020-09" db="EMBL/GenBank/DDBJ databases">
        <authorList>
            <person name="Sun Q."/>
            <person name="Kim S."/>
        </authorList>
    </citation>
    <scope>NUCLEOTIDE SEQUENCE</scope>
    <source>
        <strain evidence="7">KCTC 23714</strain>
    </source>
</reference>
<dbReference type="PANTHER" id="PTHR31760">
    <property type="entry name" value="S-ADENOSYL-L-METHIONINE-DEPENDENT METHYLTRANSFERASES SUPERFAMILY PROTEIN"/>
    <property type="match status" value="1"/>
</dbReference>
<dbReference type="InterPro" id="IPR003682">
    <property type="entry name" value="rRNA_ssu_MeTfrase_G"/>
</dbReference>
<proteinExistence type="inferred from homology"/>
<keyword evidence="8" id="KW-1185">Reference proteome</keyword>
<keyword evidence="5 6" id="KW-0949">S-adenosyl-L-methionine</keyword>
<dbReference type="Pfam" id="PF02527">
    <property type="entry name" value="GidB"/>
    <property type="match status" value="1"/>
</dbReference>
<keyword evidence="1 6" id="KW-0963">Cytoplasm</keyword>
<dbReference type="InterPro" id="IPR029063">
    <property type="entry name" value="SAM-dependent_MTases_sf"/>
</dbReference>
<evidence type="ECO:0000256" key="6">
    <source>
        <dbReference type="HAMAP-Rule" id="MF_00074"/>
    </source>
</evidence>
<keyword evidence="4 6" id="KW-0808">Transferase</keyword>
<evidence type="ECO:0000313" key="7">
    <source>
        <dbReference type="EMBL" id="GGW25381.1"/>
    </source>
</evidence>
<dbReference type="PANTHER" id="PTHR31760:SF0">
    <property type="entry name" value="S-ADENOSYL-L-METHIONINE-DEPENDENT METHYLTRANSFERASES SUPERFAMILY PROTEIN"/>
    <property type="match status" value="1"/>
</dbReference>
<comment type="function">
    <text evidence="6">Specifically methylates the N7 position of guanine in position 527 of 16S rRNA.</text>
</comment>
<dbReference type="PIRSF" id="PIRSF003078">
    <property type="entry name" value="GidB"/>
    <property type="match status" value="1"/>
</dbReference>
<dbReference type="EC" id="2.1.1.170" evidence="6"/>
<dbReference type="EMBL" id="BMYQ01000002">
    <property type="protein sequence ID" value="GGW25381.1"/>
    <property type="molecule type" value="Genomic_DNA"/>
</dbReference>
<feature type="binding site" evidence="6">
    <location>
        <position position="75"/>
    </location>
    <ligand>
        <name>S-adenosyl-L-methionine</name>
        <dbReference type="ChEBI" id="CHEBI:59789"/>
    </ligand>
</feature>
<organism evidence="7 8">
    <name type="scientific">Gemmobacter lanyuensis</name>
    <dbReference type="NCBI Taxonomy" id="1054497"/>
    <lineage>
        <taxon>Bacteria</taxon>
        <taxon>Pseudomonadati</taxon>
        <taxon>Pseudomonadota</taxon>
        <taxon>Alphaproteobacteria</taxon>
        <taxon>Rhodobacterales</taxon>
        <taxon>Paracoccaceae</taxon>
        <taxon>Gemmobacter</taxon>
    </lineage>
</organism>
<feature type="binding site" evidence="6">
    <location>
        <position position="70"/>
    </location>
    <ligand>
        <name>S-adenosyl-L-methionine</name>
        <dbReference type="ChEBI" id="CHEBI:59789"/>
    </ligand>
</feature>
<comment type="subcellular location">
    <subcellularLocation>
        <location evidence="6">Cytoplasm</location>
    </subcellularLocation>
</comment>
<evidence type="ECO:0000256" key="1">
    <source>
        <dbReference type="ARBA" id="ARBA00022490"/>
    </source>
</evidence>
<dbReference type="HAMAP" id="MF_00074">
    <property type="entry name" value="16SrRNA_methyltr_G"/>
    <property type="match status" value="1"/>
</dbReference>
<feature type="binding site" evidence="6">
    <location>
        <begin position="124"/>
        <end position="125"/>
    </location>
    <ligand>
        <name>S-adenosyl-L-methionine</name>
        <dbReference type="ChEBI" id="CHEBI:59789"/>
    </ligand>
</feature>
<evidence type="ECO:0000256" key="4">
    <source>
        <dbReference type="ARBA" id="ARBA00022679"/>
    </source>
</evidence>
<keyword evidence="3 6" id="KW-0489">Methyltransferase</keyword>